<dbReference type="GO" id="GO:1905515">
    <property type="term" value="P:non-motile cilium assembly"/>
    <property type="evidence" value="ECO:0007669"/>
    <property type="project" value="InterPro"/>
</dbReference>
<evidence type="ECO:0000313" key="3">
    <source>
        <dbReference type="EMBL" id="GIQ85640.1"/>
    </source>
</evidence>
<dbReference type="GO" id="GO:0061512">
    <property type="term" value="P:protein localization to cilium"/>
    <property type="evidence" value="ECO:0007669"/>
    <property type="project" value="TreeGrafter"/>
</dbReference>
<dbReference type="OrthoDB" id="10259809at2759"/>
<dbReference type="GO" id="GO:0034464">
    <property type="term" value="C:BBSome"/>
    <property type="evidence" value="ECO:0007669"/>
    <property type="project" value="InterPro"/>
</dbReference>
<dbReference type="GO" id="GO:0005930">
    <property type="term" value="C:axoneme"/>
    <property type="evidence" value="ECO:0007669"/>
    <property type="project" value="TreeGrafter"/>
</dbReference>
<dbReference type="InterPro" id="IPR032728">
    <property type="entry name" value="BBS1_N"/>
</dbReference>
<proteinExistence type="predicted"/>
<feature type="non-terminal residue" evidence="3">
    <location>
        <position position="578"/>
    </location>
</feature>
<name>A0A9K3CZX8_9EUKA</name>
<protein>
    <submittedName>
        <fullName evidence="3">Bardet-Biedl syndrome 1 protein</fullName>
    </submittedName>
</protein>
<dbReference type="InterPro" id="IPR028784">
    <property type="entry name" value="BBS1"/>
</dbReference>
<dbReference type="GO" id="GO:0005815">
    <property type="term" value="C:microtubule organizing center"/>
    <property type="evidence" value="ECO:0007669"/>
    <property type="project" value="TreeGrafter"/>
</dbReference>
<dbReference type="GO" id="GO:0005113">
    <property type="term" value="F:patched binding"/>
    <property type="evidence" value="ECO:0007669"/>
    <property type="project" value="TreeGrafter"/>
</dbReference>
<dbReference type="AlphaFoldDB" id="A0A9K3CZX8"/>
<accession>A0A9K3CZX8</accession>
<evidence type="ECO:0000256" key="1">
    <source>
        <dbReference type="SAM" id="MobiDB-lite"/>
    </source>
</evidence>
<evidence type="ECO:0000259" key="2">
    <source>
        <dbReference type="Pfam" id="PF14779"/>
    </source>
</evidence>
<dbReference type="Pfam" id="PF14779">
    <property type="entry name" value="BBS1"/>
    <property type="match status" value="1"/>
</dbReference>
<gene>
    <name evidence="3" type="ORF">KIPB_007342</name>
</gene>
<dbReference type="GO" id="GO:0005119">
    <property type="term" value="F:smoothened binding"/>
    <property type="evidence" value="ECO:0007669"/>
    <property type="project" value="TreeGrafter"/>
</dbReference>
<feature type="region of interest" description="Disordered" evidence="1">
    <location>
        <begin position="164"/>
        <end position="189"/>
    </location>
</feature>
<organism evidence="3 4">
    <name type="scientific">Kipferlia bialata</name>
    <dbReference type="NCBI Taxonomy" id="797122"/>
    <lineage>
        <taxon>Eukaryota</taxon>
        <taxon>Metamonada</taxon>
        <taxon>Carpediemonas-like organisms</taxon>
        <taxon>Kipferlia</taxon>
    </lineage>
</organism>
<dbReference type="Proteomes" id="UP000265618">
    <property type="component" value="Unassembled WGS sequence"/>
</dbReference>
<dbReference type="EMBL" id="BDIP01002050">
    <property type="protein sequence ID" value="GIQ85640.1"/>
    <property type="molecule type" value="Genomic_DNA"/>
</dbReference>
<sequence>MAGETFLSALWDPLAGLKCRPACMVTADLTGDGEHSLVIGETDGRIRVFRGVVCVYETVLKGEGTAPPLTPAALTCLTPVVGNEPLVVVLQGNTLTMLAMRRSQLDIVGKMVIPSMPVSPREADTFDKVLSGSLSVADCATELILMRDDHIPLSPFAQRFLALPPPPHGSVAPRPAEPGQQADPHPPNRARLLDYLSEGDLSESCVAGTCLATIRSSDNEGDDIRRLLVGTESGQVLLLDPTLGSVSASYSLTGVPVSMAVEGTFGAGWRATVLCRDGIIHSIRDGTVSRNTINLETAAVGAVRIASSIAVATLTGDLILFTPRGRREALYRLGATPTCLCPVHVTSGKGFNGLAVGLSNGTVRFYTSSGPTYLHTLPSNPLSVLFTPYGREERCLITHTEGGGLSILILHRHANLGKRERSDTRPVEHNHPILIPAAEVGSGETLADHVRFLSARASLRNEVLKQRIGLAKTALGSSTPGGGKDRDGAFKLHVSAVLKGLGPRFKLVVTVRNIGTELAAGVPVLFVSEVHEPSDPHILLPSIPAGKEHTFSVWLDPPHSGYLPSHVMRVVLCRVSGS</sequence>
<feature type="domain" description="Bardet-Biedl syndrome 1 N-terminal" evidence="2">
    <location>
        <begin position="7"/>
        <end position="284"/>
    </location>
</feature>
<dbReference type="PANTHER" id="PTHR20870">
    <property type="entry name" value="BARDET-BIEDL SYNDROME 1 PROTEIN"/>
    <property type="match status" value="1"/>
</dbReference>
<comment type="caution">
    <text evidence="3">The sequence shown here is derived from an EMBL/GenBank/DDBJ whole genome shotgun (WGS) entry which is preliminary data.</text>
</comment>
<dbReference type="PANTHER" id="PTHR20870:SF0">
    <property type="entry name" value="BARDET-BIEDL SYNDROME 1 PROTEIN"/>
    <property type="match status" value="1"/>
</dbReference>
<reference evidence="3 4" key="1">
    <citation type="journal article" date="2018" name="PLoS ONE">
        <title>The draft genome of Kipferlia bialata reveals reductive genome evolution in fornicate parasites.</title>
        <authorList>
            <person name="Tanifuji G."/>
            <person name="Takabayashi S."/>
            <person name="Kume K."/>
            <person name="Takagi M."/>
            <person name="Nakayama T."/>
            <person name="Kamikawa R."/>
            <person name="Inagaki Y."/>
            <person name="Hashimoto T."/>
        </authorList>
    </citation>
    <scope>NUCLEOTIDE SEQUENCE [LARGE SCALE GENOMIC DNA]</scope>
    <source>
        <strain evidence="3">NY0173</strain>
    </source>
</reference>
<keyword evidence="4" id="KW-1185">Reference proteome</keyword>
<evidence type="ECO:0000313" key="4">
    <source>
        <dbReference type="Proteomes" id="UP000265618"/>
    </source>
</evidence>
<dbReference type="InterPro" id="IPR011047">
    <property type="entry name" value="Quinoprotein_ADH-like_sf"/>
</dbReference>
<dbReference type="SUPFAM" id="SSF50998">
    <property type="entry name" value="Quinoprotein alcohol dehydrogenase-like"/>
    <property type="match status" value="1"/>
</dbReference>